<dbReference type="Proteomes" id="UP001500575">
    <property type="component" value="Unassembled WGS sequence"/>
</dbReference>
<dbReference type="Gene3D" id="3.30.565.10">
    <property type="entry name" value="Histidine kinase-like ATPase, C-terminal domain"/>
    <property type="match status" value="1"/>
</dbReference>
<sequence>MAGETYTVFGLAVPEGLDELHDLIESIGEEHPHVSDSDLMLFETAVIEIAGNVVEHARPRGQVKWTFTLSVLPDRIEAVLADDGVAYVAKGEGVPDMPVGLTERGRGLALASRVLDFLVHERIHGTNRWRMARTLS</sequence>
<evidence type="ECO:0000259" key="1">
    <source>
        <dbReference type="Pfam" id="PF13581"/>
    </source>
</evidence>
<dbReference type="RefSeq" id="WP_344304560.1">
    <property type="nucleotide sequence ID" value="NZ_BAAAQQ010000013.1"/>
</dbReference>
<keyword evidence="3" id="KW-1185">Reference proteome</keyword>
<protein>
    <submittedName>
        <fullName evidence="2">ATP-binding protein</fullName>
    </submittedName>
</protein>
<proteinExistence type="predicted"/>
<dbReference type="EMBL" id="BAAAQQ010000013">
    <property type="protein sequence ID" value="GAA2128752.1"/>
    <property type="molecule type" value="Genomic_DNA"/>
</dbReference>
<dbReference type="InterPro" id="IPR003594">
    <property type="entry name" value="HATPase_dom"/>
</dbReference>
<gene>
    <name evidence="2" type="ORF">GCM10009843_29580</name>
</gene>
<accession>A0ABN2YK88</accession>
<evidence type="ECO:0000313" key="2">
    <source>
        <dbReference type="EMBL" id="GAA2128752.1"/>
    </source>
</evidence>
<keyword evidence="2" id="KW-0067">ATP-binding</keyword>
<reference evidence="2 3" key="1">
    <citation type="journal article" date="2019" name="Int. J. Syst. Evol. Microbiol.">
        <title>The Global Catalogue of Microorganisms (GCM) 10K type strain sequencing project: providing services to taxonomists for standard genome sequencing and annotation.</title>
        <authorList>
            <consortium name="The Broad Institute Genomics Platform"/>
            <consortium name="The Broad Institute Genome Sequencing Center for Infectious Disease"/>
            <person name="Wu L."/>
            <person name="Ma J."/>
        </authorList>
    </citation>
    <scope>NUCLEOTIDE SEQUENCE [LARGE SCALE GENOMIC DNA]</scope>
    <source>
        <strain evidence="2 3">JCM 16021</strain>
    </source>
</reference>
<keyword evidence="2" id="KW-0547">Nucleotide-binding</keyword>
<comment type="caution">
    <text evidence="2">The sequence shown here is derived from an EMBL/GenBank/DDBJ whole genome shotgun (WGS) entry which is preliminary data.</text>
</comment>
<name>A0ABN2YK88_9ACTN</name>
<dbReference type="GO" id="GO:0005524">
    <property type="term" value="F:ATP binding"/>
    <property type="evidence" value="ECO:0007669"/>
    <property type="project" value="UniProtKB-KW"/>
</dbReference>
<dbReference type="Pfam" id="PF13581">
    <property type="entry name" value="HATPase_c_2"/>
    <property type="match status" value="1"/>
</dbReference>
<dbReference type="InterPro" id="IPR036890">
    <property type="entry name" value="HATPase_C_sf"/>
</dbReference>
<organism evidence="2 3">
    <name type="scientific">Nocardioides bigeumensis</name>
    <dbReference type="NCBI Taxonomy" id="433657"/>
    <lineage>
        <taxon>Bacteria</taxon>
        <taxon>Bacillati</taxon>
        <taxon>Actinomycetota</taxon>
        <taxon>Actinomycetes</taxon>
        <taxon>Propionibacteriales</taxon>
        <taxon>Nocardioidaceae</taxon>
        <taxon>Nocardioides</taxon>
    </lineage>
</organism>
<evidence type="ECO:0000313" key="3">
    <source>
        <dbReference type="Proteomes" id="UP001500575"/>
    </source>
</evidence>
<feature type="domain" description="Histidine kinase/HSP90-like ATPase" evidence="1">
    <location>
        <begin position="14"/>
        <end position="118"/>
    </location>
</feature>